<dbReference type="GO" id="GO:0051216">
    <property type="term" value="P:cartilage development"/>
    <property type="evidence" value="ECO:0007669"/>
    <property type="project" value="UniProtKB-KW"/>
</dbReference>
<dbReference type="PRINTS" id="PR00669">
    <property type="entry name" value="INHIBINA"/>
</dbReference>
<evidence type="ECO:0000256" key="4">
    <source>
        <dbReference type="ARBA" id="ARBA00022525"/>
    </source>
</evidence>
<reference evidence="16" key="1">
    <citation type="submission" date="2011-08" db="EMBL/GenBank/DDBJ databases">
        <title>The draft genome of Latimeria chalumnae.</title>
        <authorList>
            <person name="Di Palma F."/>
            <person name="Alfoldi J."/>
            <person name="Johnson J."/>
            <person name="Berlin A."/>
            <person name="Gnerre S."/>
            <person name="Jaffe D."/>
            <person name="MacCallum I."/>
            <person name="Young S."/>
            <person name="Walker B.J."/>
            <person name="Lander E."/>
            <person name="Lindblad-Toh K."/>
        </authorList>
    </citation>
    <scope>NUCLEOTIDE SEQUENCE [LARGE SCALE GENOMIC DNA]</scope>
    <source>
        <strain evidence="16">Wild caught</strain>
    </source>
</reference>
<evidence type="ECO:0000256" key="12">
    <source>
        <dbReference type="RuleBase" id="RU000354"/>
    </source>
</evidence>
<proteinExistence type="inferred from homology"/>
<dbReference type="InterPro" id="IPR047953">
    <property type="entry name" value="BMP2_TGF_beta-like"/>
</dbReference>
<dbReference type="STRING" id="7897.ENSLACP00000009064"/>
<dbReference type="GeneTree" id="ENSGT00940000155666"/>
<keyword evidence="11" id="KW-0891">Chondrogenesis</keyword>
<keyword evidence="9" id="KW-1015">Disulfide bond</keyword>
<reference evidence="15" key="3">
    <citation type="submission" date="2025-09" db="UniProtKB">
        <authorList>
            <consortium name="Ensembl"/>
        </authorList>
    </citation>
    <scope>IDENTIFICATION</scope>
</reference>
<evidence type="ECO:0000259" key="14">
    <source>
        <dbReference type="PROSITE" id="PS51362"/>
    </source>
</evidence>
<keyword evidence="3" id="KW-0217">Developmental protein</keyword>
<sequence>MVPANLLFLMLLLPPYTLLGSEDILHQQEVLPSSHPPVKKTTNRTLDLNVIRSVQTLLLTRLGFRSCPQPKPGLLIPQYMWDLYRYHSGDLPAIQDSGFQIPEEHTGKANTIRAFHHLEGPENVGEPQEDQIFNFQFNISSIPGDEKVTSAELRLHKEKPKSYGNSLLQRVNLYHITDLQSRRRQLLETRVLTPNWAQWESFDVTPAVLMWLQDSMANMEFMIEVVHQNGTQVDWNQSGYLRVRRSLGEGEETWVHQRPLLVTYSHDGRGQPLARRTKIKRNGKMQKSKKRAKPRCKRHPLFVDFKDVGWNKWIVAPSGYRAFYCHGECRFPLVDHMNSSSHAMVQTLVNSVNSKVPRACCVPTDLSPIAMLYLDQHERVVLKNYNDMVVEGCGCR</sequence>
<dbReference type="GO" id="GO:0005125">
    <property type="term" value="F:cytokine activity"/>
    <property type="evidence" value="ECO:0007669"/>
    <property type="project" value="TreeGrafter"/>
</dbReference>
<feature type="domain" description="TGF-beta family profile" evidence="14">
    <location>
        <begin position="276"/>
        <end position="396"/>
    </location>
</feature>
<dbReference type="SUPFAM" id="SSF57501">
    <property type="entry name" value="Cystine-knot cytokines"/>
    <property type="match status" value="1"/>
</dbReference>
<evidence type="ECO:0000256" key="6">
    <source>
        <dbReference type="ARBA" id="ARBA00022782"/>
    </source>
</evidence>
<dbReference type="Gene3D" id="2.10.90.10">
    <property type="entry name" value="Cystine-knot cytokines"/>
    <property type="match status" value="1"/>
</dbReference>
<dbReference type="GO" id="GO:0051094">
    <property type="term" value="P:positive regulation of developmental process"/>
    <property type="evidence" value="ECO:0007669"/>
    <property type="project" value="UniProtKB-ARBA"/>
</dbReference>
<dbReference type="EMBL" id="AFYH01132823">
    <property type="status" value="NOT_ANNOTATED_CDS"/>
    <property type="molecule type" value="Genomic_DNA"/>
</dbReference>
<evidence type="ECO:0000256" key="8">
    <source>
        <dbReference type="ARBA" id="ARBA00023030"/>
    </source>
</evidence>
<dbReference type="InterPro" id="IPR001839">
    <property type="entry name" value="TGF-b_C"/>
</dbReference>
<evidence type="ECO:0000256" key="13">
    <source>
        <dbReference type="SAM" id="SignalP"/>
    </source>
</evidence>
<evidence type="ECO:0000256" key="9">
    <source>
        <dbReference type="ARBA" id="ARBA00023157"/>
    </source>
</evidence>
<dbReference type="eggNOG" id="KOG3900">
    <property type="taxonomic scope" value="Eukaryota"/>
</dbReference>
<dbReference type="Pfam" id="PF00688">
    <property type="entry name" value="TGFb_propeptide"/>
    <property type="match status" value="1"/>
</dbReference>
<dbReference type="PROSITE" id="PS00250">
    <property type="entry name" value="TGF_BETA_1"/>
    <property type="match status" value="1"/>
</dbReference>
<keyword evidence="7" id="KW-0892">Osteogenesis</keyword>
<feature type="chain" id="PRO_5003579925" evidence="13">
    <location>
        <begin position="21"/>
        <end position="396"/>
    </location>
</feature>
<keyword evidence="4" id="KW-0964">Secreted</keyword>
<evidence type="ECO:0000256" key="7">
    <source>
        <dbReference type="ARBA" id="ARBA00022855"/>
    </source>
</evidence>
<keyword evidence="16" id="KW-1185">Reference proteome</keyword>
<dbReference type="InParanoid" id="H3AHE3"/>
<evidence type="ECO:0000256" key="11">
    <source>
        <dbReference type="ARBA" id="ARBA00023188"/>
    </source>
</evidence>
<keyword evidence="5" id="KW-0165">Cleavage on pair of basic residues</keyword>
<keyword evidence="13" id="KW-0732">Signal</keyword>
<evidence type="ECO:0000313" key="16">
    <source>
        <dbReference type="Proteomes" id="UP000008672"/>
    </source>
</evidence>
<dbReference type="OMA" id="QHIEQAN"/>
<accession>H3AHE3</accession>
<dbReference type="InterPro" id="IPR015615">
    <property type="entry name" value="TGF-beta-rel"/>
</dbReference>
<evidence type="ECO:0000256" key="5">
    <source>
        <dbReference type="ARBA" id="ARBA00022685"/>
    </source>
</evidence>
<keyword evidence="10" id="KW-0325">Glycoprotein</keyword>
<dbReference type="InterPro" id="IPR017948">
    <property type="entry name" value="TGFb_CS"/>
</dbReference>
<name>H3AHE3_LATCH</name>
<gene>
    <name evidence="15" type="primary">LOC102351081</name>
</gene>
<organism evidence="15 16">
    <name type="scientific">Latimeria chalumnae</name>
    <name type="common">Coelacanth</name>
    <dbReference type="NCBI Taxonomy" id="7897"/>
    <lineage>
        <taxon>Eukaryota</taxon>
        <taxon>Metazoa</taxon>
        <taxon>Chordata</taxon>
        <taxon>Craniata</taxon>
        <taxon>Vertebrata</taxon>
        <taxon>Euteleostomi</taxon>
        <taxon>Coelacanthiformes</taxon>
        <taxon>Coelacanthidae</taxon>
        <taxon>Latimeria</taxon>
    </lineage>
</organism>
<evidence type="ECO:0000256" key="10">
    <source>
        <dbReference type="ARBA" id="ARBA00023180"/>
    </source>
</evidence>
<dbReference type="Proteomes" id="UP000008672">
    <property type="component" value="Unassembled WGS sequence"/>
</dbReference>
<dbReference type="HOGENOM" id="CLU_020515_4_1_1"/>
<evidence type="ECO:0000256" key="3">
    <source>
        <dbReference type="ARBA" id="ARBA00022473"/>
    </source>
</evidence>
<dbReference type="AlphaFoldDB" id="H3AHE3"/>
<dbReference type="CDD" id="cd19390">
    <property type="entry name" value="TGF_beta_BMP2"/>
    <property type="match status" value="1"/>
</dbReference>
<dbReference type="PANTHER" id="PTHR11848:SF246">
    <property type="entry name" value="BONE MORPHOGENETIC PROTEIN 16"/>
    <property type="match status" value="1"/>
</dbReference>
<dbReference type="InterPro" id="IPR029034">
    <property type="entry name" value="Cystine-knot_cytokine"/>
</dbReference>
<dbReference type="Gene3D" id="2.60.120.970">
    <property type="match status" value="1"/>
</dbReference>
<dbReference type="GO" id="GO:0008083">
    <property type="term" value="F:growth factor activity"/>
    <property type="evidence" value="ECO:0007669"/>
    <property type="project" value="UniProtKB-KW"/>
</dbReference>
<dbReference type="PROSITE" id="PS51362">
    <property type="entry name" value="TGF_BETA_2"/>
    <property type="match status" value="1"/>
</dbReference>
<dbReference type="Pfam" id="PF00019">
    <property type="entry name" value="TGF_beta"/>
    <property type="match status" value="1"/>
</dbReference>
<dbReference type="InterPro" id="IPR001111">
    <property type="entry name" value="TGF-b_propeptide"/>
</dbReference>
<dbReference type="GO" id="GO:0005615">
    <property type="term" value="C:extracellular space"/>
    <property type="evidence" value="ECO:0007669"/>
    <property type="project" value="TreeGrafter"/>
</dbReference>
<dbReference type="Ensembl" id="ENSLACT00000009133.1">
    <property type="protein sequence ID" value="ENSLACP00000009064.1"/>
    <property type="gene ID" value="ENSLACG00000008002.1"/>
</dbReference>
<reference evidence="15" key="2">
    <citation type="submission" date="2025-08" db="UniProtKB">
        <authorList>
            <consortium name="Ensembl"/>
        </authorList>
    </citation>
    <scope>IDENTIFICATION</scope>
</reference>
<dbReference type="FunFam" id="2.10.90.10:FF:000103">
    <property type="entry name" value="Bone morphogenetic protein 16"/>
    <property type="match status" value="1"/>
</dbReference>
<dbReference type="GO" id="GO:0001503">
    <property type="term" value="P:ossification"/>
    <property type="evidence" value="ECO:0007669"/>
    <property type="project" value="UniProtKB-KW"/>
</dbReference>
<keyword evidence="8 12" id="KW-0339">Growth factor</keyword>
<evidence type="ECO:0000256" key="1">
    <source>
        <dbReference type="ARBA" id="ARBA00004613"/>
    </source>
</evidence>
<dbReference type="SMART" id="SM00204">
    <property type="entry name" value="TGFB"/>
    <property type="match status" value="1"/>
</dbReference>
<dbReference type="GO" id="GO:0051240">
    <property type="term" value="P:positive regulation of multicellular organismal process"/>
    <property type="evidence" value="ECO:0007669"/>
    <property type="project" value="UniProtKB-ARBA"/>
</dbReference>
<feature type="signal peptide" evidence="13">
    <location>
        <begin position="1"/>
        <end position="20"/>
    </location>
</feature>
<dbReference type="PANTHER" id="PTHR11848">
    <property type="entry name" value="TGF-BETA FAMILY"/>
    <property type="match status" value="1"/>
</dbReference>
<dbReference type="GO" id="GO:0030154">
    <property type="term" value="P:cell differentiation"/>
    <property type="evidence" value="ECO:0007669"/>
    <property type="project" value="UniProtKB-KW"/>
</dbReference>
<comment type="subcellular location">
    <subcellularLocation>
        <location evidence="1">Secreted</location>
    </subcellularLocation>
</comment>
<keyword evidence="6" id="KW-0221">Differentiation</keyword>
<protein>
    <submittedName>
        <fullName evidence="15">Bone morphogenetic protein 16</fullName>
    </submittedName>
</protein>
<evidence type="ECO:0000313" key="15">
    <source>
        <dbReference type="Ensembl" id="ENSLACP00000009064.1"/>
    </source>
</evidence>
<comment type="similarity">
    <text evidence="2 12">Belongs to the TGF-beta family.</text>
</comment>
<evidence type="ECO:0000256" key="2">
    <source>
        <dbReference type="ARBA" id="ARBA00006656"/>
    </source>
</evidence>